<gene>
    <name evidence="1" type="ORF">EV379_3235</name>
</gene>
<evidence type="ECO:0000313" key="1">
    <source>
        <dbReference type="EMBL" id="RZU66865.1"/>
    </source>
</evidence>
<protein>
    <submittedName>
        <fullName evidence="1">Uncharacterized protein</fullName>
    </submittedName>
</protein>
<dbReference type="EMBL" id="SHLC01000001">
    <property type="protein sequence ID" value="RZU66865.1"/>
    <property type="molecule type" value="Genomic_DNA"/>
</dbReference>
<dbReference type="InterPro" id="IPR045773">
    <property type="entry name" value="DUF6226"/>
</dbReference>
<evidence type="ECO:0000313" key="2">
    <source>
        <dbReference type="Proteomes" id="UP000291483"/>
    </source>
</evidence>
<reference evidence="1 2" key="1">
    <citation type="submission" date="2019-02" db="EMBL/GenBank/DDBJ databases">
        <title>Sequencing the genomes of 1000 actinobacteria strains.</title>
        <authorList>
            <person name="Klenk H.-P."/>
        </authorList>
    </citation>
    <scope>NUCLEOTIDE SEQUENCE [LARGE SCALE GENOMIC DNA]</scope>
    <source>
        <strain evidence="1 2">DSM 18319</strain>
    </source>
</reference>
<dbReference type="AlphaFoldDB" id="A0A4Q8ARX1"/>
<keyword evidence="2" id="KW-1185">Reference proteome</keyword>
<accession>A0A4Q8ARX1</accession>
<name>A0A4Q8ARX1_9MICO</name>
<comment type="caution">
    <text evidence="1">The sequence shown here is derived from an EMBL/GenBank/DDBJ whole genome shotgun (WGS) entry which is preliminary data.</text>
</comment>
<dbReference type="Proteomes" id="UP000291483">
    <property type="component" value="Unassembled WGS sequence"/>
</dbReference>
<proteinExistence type="predicted"/>
<sequence>MELRRLVGVRRGYALAMTLRYQRPALPSAVFLDAGGRPIPYGSRWGVDGPPENSYGVSVHPERFAGLHTVAHSLIAHLDREYDVEVRHESAAGAATELLHAQRGVLEIVRVIPRDPEGAPLLIALTAYPGVILNAGILHEFPFPFCGCEACDESVEGTASELEELVLAVAAGGFTERYPVGPRRELHLRLVTVDPAGAIAGSRIGGDTPTGISAERLAHGAAVLNELPRGWQPWPLRKRAPA</sequence>
<dbReference type="Pfam" id="PF19736">
    <property type="entry name" value="DUF6226"/>
    <property type="match status" value="1"/>
</dbReference>
<organism evidence="1 2">
    <name type="scientific">Microterricola gilva</name>
    <dbReference type="NCBI Taxonomy" id="393267"/>
    <lineage>
        <taxon>Bacteria</taxon>
        <taxon>Bacillati</taxon>
        <taxon>Actinomycetota</taxon>
        <taxon>Actinomycetes</taxon>
        <taxon>Micrococcales</taxon>
        <taxon>Microbacteriaceae</taxon>
        <taxon>Microterricola</taxon>
    </lineage>
</organism>